<dbReference type="InterPro" id="IPR036179">
    <property type="entry name" value="Ig-like_dom_sf"/>
</dbReference>
<dbReference type="Gene3D" id="2.60.40.10">
    <property type="entry name" value="Immunoglobulins"/>
    <property type="match status" value="1"/>
</dbReference>
<dbReference type="FunCoup" id="A0A3Q1MQC2">
    <property type="interactions" value="31"/>
</dbReference>
<accession>A0A3Q1MQC2</accession>
<dbReference type="GO" id="GO:0042605">
    <property type="term" value="F:peptide antigen binding"/>
    <property type="evidence" value="ECO:0000318"/>
    <property type="project" value="GO_Central"/>
</dbReference>
<dbReference type="PROSITE" id="PS50835">
    <property type="entry name" value="IG_LIKE"/>
    <property type="match status" value="1"/>
</dbReference>
<keyword evidence="2" id="KW-0391">Immunity</keyword>
<dbReference type="AlphaFoldDB" id="A0A3Q1MQC2"/>
<keyword evidence="3" id="KW-1064">Adaptive immunity</keyword>
<dbReference type="PANTHER" id="PTHR19343">
    <property type="entry name" value="T CELL RECEPTOR ALPHA VARIABLE 1-2"/>
    <property type="match status" value="1"/>
</dbReference>
<evidence type="ECO:0000256" key="1">
    <source>
        <dbReference type="ARBA" id="ARBA00022729"/>
    </source>
</evidence>
<reference evidence="8" key="1">
    <citation type="submission" date="2018-03" db="EMBL/GenBank/DDBJ databases">
        <title>ARS-UCD1.2.</title>
        <authorList>
            <person name="Rosen B.D."/>
            <person name="Bickhart D.M."/>
            <person name="Koren S."/>
            <person name="Schnabel R.D."/>
            <person name="Hall R."/>
            <person name="Zimin A."/>
            <person name="Dreischer C."/>
            <person name="Schultheiss S."/>
            <person name="Schroeder S.G."/>
            <person name="Elsik C.G."/>
            <person name="Couldrey C."/>
            <person name="Liu G.E."/>
            <person name="Van Tassell C.P."/>
            <person name="Phillippy A.M."/>
            <person name="Smith T.P.L."/>
            <person name="Medrano J.F."/>
        </authorList>
    </citation>
    <scope>NUCLEOTIDE SEQUENCE [LARGE SCALE GENOMIC DNA]</scope>
    <source>
        <strain evidence="8">Hereford</strain>
    </source>
</reference>
<reference evidence="8" key="2">
    <citation type="submission" date="2025-08" db="UniProtKB">
        <authorList>
            <consortium name="Ensembl"/>
        </authorList>
    </citation>
    <scope>IDENTIFICATION</scope>
    <source>
        <strain evidence="8">Hereford</strain>
    </source>
</reference>
<keyword evidence="6" id="KW-1279">T cell receptor</keyword>
<evidence type="ECO:0000313" key="9">
    <source>
        <dbReference type="Proteomes" id="UP000009136"/>
    </source>
</evidence>
<evidence type="ECO:0000313" key="8">
    <source>
        <dbReference type="Ensembl" id="ENSBTAP00000073801.3"/>
    </source>
</evidence>
<dbReference type="InterPro" id="IPR013783">
    <property type="entry name" value="Ig-like_fold"/>
</dbReference>
<dbReference type="PANTHER" id="PTHR19343:SF15">
    <property type="entry name" value="IMMUNOGLOBULIN V-SET DOMAIN-CONTAINING PROTEIN"/>
    <property type="match status" value="1"/>
</dbReference>
<dbReference type="GeneTree" id="ENSGT00940000153130"/>
<evidence type="ECO:0000256" key="6">
    <source>
        <dbReference type="ARBA" id="ARBA00043266"/>
    </source>
</evidence>
<name>A0A3Q1MQC2_BOVIN</name>
<organism evidence="8 9">
    <name type="scientific">Bos taurus</name>
    <name type="common">Bovine</name>
    <dbReference type="NCBI Taxonomy" id="9913"/>
    <lineage>
        <taxon>Eukaryota</taxon>
        <taxon>Metazoa</taxon>
        <taxon>Chordata</taxon>
        <taxon>Craniata</taxon>
        <taxon>Vertebrata</taxon>
        <taxon>Euteleostomi</taxon>
        <taxon>Mammalia</taxon>
        <taxon>Eutheria</taxon>
        <taxon>Laurasiatheria</taxon>
        <taxon>Artiodactyla</taxon>
        <taxon>Ruminantia</taxon>
        <taxon>Pecora</taxon>
        <taxon>Bovidae</taxon>
        <taxon>Bovinae</taxon>
        <taxon>Bos</taxon>
    </lineage>
</organism>
<sequence length="132" mass="14955">QYTLDQSPSFLSIQERTHADLNCTYQKKTFYNFVWFKQEPGKGLVSLSLIQSSQKEEADKNFKELLGKEKVYSVLHISASHPGDSATYFCALHRSALQAPAACPTTSSWASLQVSRLGVRMKVFPYPQREFS</sequence>
<dbReference type="VEuPathDB" id="HostDB:ENSBTAG00000054115"/>
<evidence type="ECO:0000256" key="2">
    <source>
        <dbReference type="ARBA" id="ARBA00022859"/>
    </source>
</evidence>
<evidence type="ECO:0000256" key="3">
    <source>
        <dbReference type="ARBA" id="ARBA00023130"/>
    </source>
</evidence>
<evidence type="ECO:0000256" key="4">
    <source>
        <dbReference type="ARBA" id="ARBA00023170"/>
    </source>
</evidence>
<evidence type="ECO:0000259" key="7">
    <source>
        <dbReference type="PROSITE" id="PS50835"/>
    </source>
</evidence>
<keyword evidence="1" id="KW-0732">Signal</keyword>
<dbReference type="Ensembl" id="ENSBTAT00000081306.3">
    <property type="protein sequence ID" value="ENSBTAP00000073801.3"/>
    <property type="gene ID" value="ENSBTAG00000054115.3"/>
</dbReference>
<dbReference type="Pfam" id="PF07686">
    <property type="entry name" value="V-set"/>
    <property type="match status" value="1"/>
</dbReference>
<dbReference type="InterPro" id="IPR007110">
    <property type="entry name" value="Ig-like_dom"/>
</dbReference>
<dbReference type="GO" id="GO:0002250">
    <property type="term" value="P:adaptive immune response"/>
    <property type="evidence" value="ECO:0007669"/>
    <property type="project" value="UniProtKB-KW"/>
</dbReference>
<dbReference type="InterPro" id="IPR051006">
    <property type="entry name" value="TCR_variable_domain"/>
</dbReference>
<dbReference type="Proteomes" id="UP000009136">
    <property type="component" value="Chromosome 10"/>
</dbReference>
<reference evidence="8" key="3">
    <citation type="submission" date="2025-09" db="UniProtKB">
        <authorList>
            <consortium name="Ensembl"/>
        </authorList>
    </citation>
    <scope>IDENTIFICATION</scope>
    <source>
        <strain evidence="8">Hereford</strain>
    </source>
</reference>
<keyword evidence="4" id="KW-0675">Receptor</keyword>
<feature type="domain" description="Ig-like" evidence="7">
    <location>
        <begin position="8"/>
        <end position="107"/>
    </location>
</feature>
<keyword evidence="5" id="KW-0393">Immunoglobulin domain</keyword>
<dbReference type="SUPFAM" id="SSF48726">
    <property type="entry name" value="Immunoglobulin"/>
    <property type="match status" value="1"/>
</dbReference>
<protein>
    <recommendedName>
        <fullName evidence="7">Ig-like domain-containing protein</fullName>
    </recommendedName>
</protein>
<dbReference type="InterPro" id="IPR013106">
    <property type="entry name" value="Ig_V-set"/>
</dbReference>
<evidence type="ECO:0000256" key="5">
    <source>
        <dbReference type="ARBA" id="ARBA00023319"/>
    </source>
</evidence>
<dbReference type="Bgee" id="ENSBTAG00000054115">
    <property type="expression patterns" value="Expressed in mesenteric lymph node and 14 other cell types or tissues"/>
</dbReference>
<dbReference type="GO" id="GO:0042101">
    <property type="term" value="C:T cell receptor complex"/>
    <property type="evidence" value="ECO:0007669"/>
    <property type="project" value="UniProtKB-KW"/>
</dbReference>
<proteinExistence type="predicted"/>
<keyword evidence="9" id="KW-1185">Reference proteome</keyword>
<dbReference type="InParanoid" id="A0A3Q1MQC2"/>